<comment type="caution">
    <text evidence="5">Lacks conserved residue(s) required for the propagation of feature annotation.</text>
</comment>
<dbReference type="InterPro" id="IPR029063">
    <property type="entry name" value="SAM-dependent_MTases_sf"/>
</dbReference>
<dbReference type="PRINTS" id="PR02008">
    <property type="entry name" value="RCMTFAMILY"/>
</dbReference>
<comment type="similarity">
    <text evidence="5">Belongs to the class I-like SAM-binding methyltransferase superfamily. RsmB/NOP family.</text>
</comment>
<dbReference type="GO" id="GO:0005730">
    <property type="term" value="C:nucleolus"/>
    <property type="evidence" value="ECO:0007669"/>
    <property type="project" value="TreeGrafter"/>
</dbReference>
<dbReference type="GO" id="GO:0000470">
    <property type="term" value="P:maturation of LSU-rRNA"/>
    <property type="evidence" value="ECO:0007669"/>
    <property type="project" value="TreeGrafter"/>
</dbReference>
<dbReference type="GO" id="GO:0009383">
    <property type="term" value="F:rRNA (cytosine-C5-)-methyltransferase activity"/>
    <property type="evidence" value="ECO:0007669"/>
    <property type="project" value="TreeGrafter"/>
</dbReference>
<evidence type="ECO:0000256" key="3">
    <source>
        <dbReference type="ARBA" id="ARBA00022691"/>
    </source>
</evidence>
<evidence type="ECO:0000259" key="6">
    <source>
        <dbReference type="PROSITE" id="PS51686"/>
    </source>
</evidence>
<evidence type="ECO:0000256" key="2">
    <source>
        <dbReference type="ARBA" id="ARBA00022679"/>
    </source>
</evidence>
<dbReference type="RefSeq" id="XP_029655860.2">
    <property type="nucleotide sequence ID" value="XM_029800000.2"/>
</dbReference>
<feature type="domain" description="SAM-dependent MTase RsmB/NOP-type" evidence="6">
    <location>
        <begin position="1"/>
        <end position="182"/>
    </location>
</feature>
<dbReference type="Gene3D" id="3.40.50.150">
    <property type="entry name" value="Vaccinia Virus protein VP39"/>
    <property type="match status" value="1"/>
</dbReference>
<evidence type="ECO:0000313" key="8">
    <source>
        <dbReference type="RefSeq" id="XP_029655860.2"/>
    </source>
</evidence>
<evidence type="ECO:0000256" key="1">
    <source>
        <dbReference type="ARBA" id="ARBA00022603"/>
    </source>
</evidence>
<evidence type="ECO:0000256" key="4">
    <source>
        <dbReference type="ARBA" id="ARBA00022884"/>
    </source>
</evidence>
<gene>
    <name evidence="8" type="primary">LOC115229684</name>
</gene>
<dbReference type="PROSITE" id="PS51686">
    <property type="entry name" value="SAM_MT_RSMB_NOP"/>
    <property type="match status" value="1"/>
</dbReference>
<dbReference type="InterPro" id="IPR001678">
    <property type="entry name" value="MeTrfase_RsmB-F_NOP2_dom"/>
</dbReference>
<dbReference type="SUPFAM" id="SSF53335">
    <property type="entry name" value="S-adenosyl-L-methionine-dependent methyltransferases"/>
    <property type="match status" value="1"/>
</dbReference>
<dbReference type="GO" id="GO:0070475">
    <property type="term" value="P:rRNA base methylation"/>
    <property type="evidence" value="ECO:0007669"/>
    <property type="project" value="TreeGrafter"/>
</dbReference>
<organism evidence="7 8">
    <name type="scientific">Octopus sinensis</name>
    <name type="common">East Asian common octopus</name>
    <dbReference type="NCBI Taxonomy" id="2607531"/>
    <lineage>
        <taxon>Eukaryota</taxon>
        <taxon>Metazoa</taxon>
        <taxon>Spiralia</taxon>
        <taxon>Lophotrochozoa</taxon>
        <taxon>Mollusca</taxon>
        <taxon>Cephalopoda</taxon>
        <taxon>Coleoidea</taxon>
        <taxon>Octopodiformes</taxon>
        <taxon>Octopoda</taxon>
        <taxon>Incirrata</taxon>
        <taxon>Octopodidae</taxon>
        <taxon>Octopus</taxon>
    </lineage>
</organism>
<dbReference type="PANTHER" id="PTHR22807">
    <property type="entry name" value="NOP2 YEAST -RELATED NOL1/NOP2/FMU SUN DOMAIN-CONTAINING"/>
    <property type="match status" value="1"/>
</dbReference>
<feature type="active site" description="Nucleophile" evidence="5">
    <location>
        <position position="112"/>
    </location>
</feature>
<dbReference type="Pfam" id="PF01189">
    <property type="entry name" value="Methyltr_RsmB-F"/>
    <property type="match status" value="1"/>
</dbReference>
<accession>A0A6P7U0W0</accession>
<dbReference type="AlphaFoldDB" id="A0A6P7U0W0"/>
<feature type="non-terminal residue" evidence="8">
    <location>
        <position position="1"/>
    </location>
</feature>
<evidence type="ECO:0000256" key="5">
    <source>
        <dbReference type="PROSITE-ProRule" id="PRU01023"/>
    </source>
</evidence>
<keyword evidence="2 5" id="KW-0808">Transferase</keyword>
<feature type="binding site" evidence="5">
    <location>
        <position position="15"/>
    </location>
    <ligand>
        <name>S-adenosyl-L-methionine</name>
        <dbReference type="ChEBI" id="CHEBI:59789"/>
    </ligand>
</feature>
<keyword evidence="1 5" id="KW-0489">Methyltransferase</keyword>
<keyword evidence="4 5" id="KW-0694">RNA-binding</keyword>
<keyword evidence="3 5" id="KW-0949">S-adenosyl-L-methionine</keyword>
<dbReference type="KEGG" id="osn:115229684"/>
<dbReference type="InterPro" id="IPR049560">
    <property type="entry name" value="MeTrfase_RsmB-F_NOP2_cat"/>
</dbReference>
<evidence type="ECO:0000313" key="7">
    <source>
        <dbReference type="Proteomes" id="UP000515154"/>
    </source>
</evidence>
<sequence length="182" mass="20197">VAALMKNSGVLFANDVNPDRCQAVVGNFHRLGVVNVILLSKDGRKIPSMHLNLDRVLLDAPCSGTGVISNDQSVKQSRDIKDVLRTAHLQKELILAAIDSCRPGGTVVYSTCSLLVSENEDVVQYALNNRKVRLVSTGLDFGDSGFKKFKHYKFHPSMSLTRRYYPHVHNVDGFFVAKLEKI</sequence>
<protein>
    <submittedName>
        <fullName evidence="8">Probable 28S rRNA (Cytosine(4447)-C(5))-methyltransferase</fullName>
    </submittedName>
</protein>
<proteinExistence type="inferred from homology"/>
<keyword evidence="7" id="KW-1185">Reference proteome</keyword>
<feature type="binding site" evidence="5">
    <location>
        <position position="59"/>
    </location>
    <ligand>
        <name>S-adenosyl-L-methionine</name>
        <dbReference type="ChEBI" id="CHEBI:59789"/>
    </ligand>
</feature>
<dbReference type="Proteomes" id="UP000515154">
    <property type="component" value="Unplaced"/>
</dbReference>
<name>A0A6P7U0W0_9MOLL</name>
<reference evidence="8" key="1">
    <citation type="submission" date="2025-08" db="UniProtKB">
        <authorList>
            <consortium name="RefSeq"/>
        </authorList>
    </citation>
    <scope>IDENTIFICATION</scope>
</reference>
<feature type="binding site" evidence="5">
    <location>
        <position position="42"/>
    </location>
    <ligand>
        <name>S-adenosyl-L-methionine</name>
        <dbReference type="ChEBI" id="CHEBI:59789"/>
    </ligand>
</feature>
<dbReference type="GO" id="GO:0003723">
    <property type="term" value="F:RNA binding"/>
    <property type="evidence" value="ECO:0007669"/>
    <property type="project" value="UniProtKB-UniRule"/>
</dbReference>
<dbReference type="InterPro" id="IPR023267">
    <property type="entry name" value="RCMT"/>
</dbReference>
<dbReference type="PANTHER" id="PTHR22807:SF30">
    <property type="entry name" value="28S RRNA (CYTOSINE(4447)-C(5))-METHYLTRANSFERASE-RELATED"/>
    <property type="match status" value="1"/>
</dbReference>